<evidence type="ECO:0000313" key="3">
    <source>
        <dbReference type="Proteomes" id="UP000601435"/>
    </source>
</evidence>
<accession>A0A812QP67</accession>
<dbReference type="EMBL" id="CAJNJA010017231">
    <property type="protein sequence ID" value="CAE7397072.1"/>
    <property type="molecule type" value="Genomic_DNA"/>
</dbReference>
<evidence type="ECO:0000313" key="2">
    <source>
        <dbReference type="EMBL" id="CAE7397072.1"/>
    </source>
</evidence>
<keyword evidence="1" id="KW-0732">Signal</keyword>
<comment type="caution">
    <text evidence="2">The sequence shown here is derived from an EMBL/GenBank/DDBJ whole genome shotgun (WGS) entry which is preliminary data.</text>
</comment>
<keyword evidence="3" id="KW-1185">Reference proteome</keyword>
<reference evidence="2" key="1">
    <citation type="submission" date="2021-02" db="EMBL/GenBank/DDBJ databases">
        <authorList>
            <person name="Dougan E. K."/>
            <person name="Rhodes N."/>
            <person name="Thang M."/>
            <person name="Chan C."/>
        </authorList>
    </citation>
    <scope>NUCLEOTIDE SEQUENCE</scope>
</reference>
<organism evidence="2 3">
    <name type="scientific">Symbiodinium necroappetens</name>
    <dbReference type="NCBI Taxonomy" id="1628268"/>
    <lineage>
        <taxon>Eukaryota</taxon>
        <taxon>Sar</taxon>
        <taxon>Alveolata</taxon>
        <taxon>Dinophyceae</taxon>
        <taxon>Suessiales</taxon>
        <taxon>Symbiodiniaceae</taxon>
        <taxon>Symbiodinium</taxon>
    </lineage>
</organism>
<sequence length="529" mass="58278">MMRRLARQNLAMALIFMLAVRDVSAARDGFNAAEMVSLSAKAMEQSSKFHENLADVAAGGSFSLQTMWAKGKENPLLGDLTWTNATITFSYASGGAGEPEKYVVITGMDRKYRILPDAVVMTKELKTMAVVGISGWQGLEGSSWGSIHYDKDDILWIRTEMNPVIGVTTSSTIPWRYAGYPVYQKGSATPYYFYKGVQETIDIKEVNMASERTPSEVHVEVPGHSTKPLNSPDRQVMALVDAMLGQSSCLNSPSQCAYRCFYNSDDDKCGPVAFCTEVAKGERPSPLAPFGDQQKCKAVGGSSHEAADETIAKEAIPALKSMALDVVKKLEDMPAVSKSSAGRSSMKKTAALWEEAADLLQVLETLPSRTDPEVGKFTAAHSRVSQMDMKHWRHRKDRLTTEQYNAAAKKSVTELQDSTQFSVPAKLHSELVDFMLKRPAIVIETVKLESKDKCLLKDESDAEKRQLMLFVKYFMKVPGYNAGDLAGHTLSLPTHCQDYLKNLGKTSIAAVLSSWVVKLMLGVWPESHN</sequence>
<gene>
    <name evidence="2" type="ORF">SNEC2469_LOCUS10838</name>
</gene>
<dbReference type="AlphaFoldDB" id="A0A812QP67"/>
<proteinExistence type="predicted"/>
<feature type="chain" id="PRO_5032651803" evidence="1">
    <location>
        <begin position="26"/>
        <end position="529"/>
    </location>
</feature>
<protein>
    <submittedName>
        <fullName evidence="2">Uncharacterized protein</fullName>
    </submittedName>
</protein>
<dbReference type="Proteomes" id="UP000601435">
    <property type="component" value="Unassembled WGS sequence"/>
</dbReference>
<evidence type="ECO:0000256" key="1">
    <source>
        <dbReference type="SAM" id="SignalP"/>
    </source>
</evidence>
<dbReference type="OrthoDB" id="428890at2759"/>
<feature type="signal peptide" evidence="1">
    <location>
        <begin position="1"/>
        <end position="25"/>
    </location>
</feature>
<name>A0A812QP67_9DINO</name>